<dbReference type="Pfam" id="PF21804">
    <property type="entry name" value="Transposase_29"/>
    <property type="match status" value="1"/>
</dbReference>
<dbReference type="AlphaFoldDB" id="T1ATJ6"/>
<reference evidence="1" key="1">
    <citation type="submission" date="2013-08" db="EMBL/GenBank/DDBJ databases">
        <authorList>
            <person name="Mendez C."/>
            <person name="Richter M."/>
            <person name="Ferrer M."/>
            <person name="Sanchez J."/>
        </authorList>
    </citation>
    <scope>NUCLEOTIDE SEQUENCE</scope>
</reference>
<reference evidence="1" key="2">
    <citation type="journal article" date="2014" name="ISME J.">
        <title>Microbial stratification in low pH oxic and suboxic macroscopic growths along an acid mine drainage.</title>
        <authorList>
            <person name="Mendez-Garcia C."/>
            <person name="Mesa V."/>
            <person name="Sprenger R.R."/>
            <person name="Richter M."/>
            <person name="Diez M.S."/>
            <person name="Solano J."/>
            <person name="Bargiela R."/>
            <person name="Golyshina O.V."/>
            <person name="Manteca A."/>
            <person name="Ramos J.L."/>
            <person name="Gallego J.R."/>
            <person name="Llorente I."/>
            <person name="Martins Dos Santos V.A."/>
            <person name="Jensen O.N."/>
            <person name="Pelaez A.I."/>
            <person name="Sanchez J."/>
            <person name="Ferrer M."/>
        </authorList>
    </citation>
    <scope>NUCLEOTIDE SEQUENCE</scope>
</reference>
<evidence type="ECO:0000313" key="1">
    <source>
        <dbReference type="EMBL" id="EQD45345.1"/>
    </source>
</evidence>
<gene>
    <name evidence="1" type="ORF">B2A_09337</name>
</gene>
<name>T1ATJ6_9ZZZZ</name>
<sequence length="67" mass="7748">MGRIIGLDRILEVKTLRRKLTRLAGRKLGQQLGHQLAQRRIAERGRMMGFLYIDGPVRAYHGQHRIA</sequence>
<dbReference type="EMBL" id="AUZZ01006742">
    <property type="protein sequence ID" value="EQD45345.1"/>
    <property type="molecule type" value="Genomic_DNA"/>
</dbReference>
<comment type="caution">
    <text evidence="1">The sequence shown here is derived from an EMBL/GenBank/DDBJ whole genome shotgun (WGS) entry which is preliminary data.</text>
</comment>
<protein>
    <submittedName>
        <fullName evidence="1">Uncharacterized protein</fullName>
    </submittedName>
</protein>
<accession>T1ATJ6</accession>
<feature type="non-terminal residue" evidence="1">
    <location>
        <position position="67"/>
    </location>
</feature>
<proteinExistence type="predicted"/>
<organism evidence="1">
    <name type="scientific">mine drainage metagenome</name>
    <dbReference type="NCBI Taxonomy" id="410659"/>
    <lineage>
        <taxon>unclassified sequences</taxon>
        <taxon>metagenomes</taxon>
        <taxon>ecological metagenomes</taxon>
    </lineage>
</organism>
<dbReference type="InterPro" id="IPR049343">
    <property type="entry name" value="Transposase_29"/>
</dbReference>